<comment type="similarity">
    <text evidence="2">Belongs to the FAD-binding monooxygenase family.</text>
</comment>
<reference evidence="9" key="1">
    <citation type="journal article" date="2020" name="Stud. Mycol.">
        <title>101 Dothideomycetes genomes: a test case for predicting lifestyles and emergence of pathogens.</title>
        <authorList>
            <person name="Haridas S."/>
            <person name="Albert R."/>
            <person name="Binder M."/>
            <person name="Bloem J."/>
            <person name="Labutti K."/>
            <person name="Salamov A."/>
            <person name="Andreopoulos B."/>
            <person name="Baker S."/>
            <person name="Barry K."/>
            <person name="Bills G."/>
            <person name="Bluhm B."/>
            <person name="Cannon C."/>
            <person name="Castanera R."/>
            <person name="Culley D."/>
            <person name="Daum C."/>
            <person name="Ezra D."/>
            <person name="Gonzalez J."/>
            <person name="Henrissat B."/>
            <person name="Kuo A."/>
            <person name="Liang C."/>
            <person name="Lipzen A."/>
            <person name="Lutzoni F."/>
            <person name="Magnuson J."/>
            <person name="Mondo S."/>
            <person name="Nolan M."/>
            <person name="Ohm R."/>
            <person name="Pangilinan J."/>
            <person name="Park H.-J."/>
            <person name="Ramirez L."/>
            <person name="Alfaro M."/>
            <person name="Sun H."/>
            <person name="Tritt A."/>
            <person name="Yoshinaga Y."/>
            <person name="Zwiers L.-H."/>
            <person name="Turgeon B."/>
            <person name="Goodwin S."/>
            <person name="Spatafora J."/>
            <person name="Crous P."/>
            <person name="Grigoriev I."/>
        </authorList>
    </citation>
    <scope>NUCLEOTIDE SEQUENCE</scope>
    <source>
        <strain evidence="9">CBS 113389</strain>
    </source>
</reference>
<evidence type="ECO:0000313" key="9">
    <source>
        <dbReference type="EMBL" id="KAF2488065.1"/>
    </source>
</evidence>
<dbReference type="InterPro" id="IPR023753">
    <property type="entry name" value="FAD/NAD-binding_dom"/>
</dbReference>
<evidence type="ECO:0000256" key="6">
    <source>
        <dbReference type="ARBA" id="ARBA00023002"/>
    </source>
</evidence>
<dbReference type="PRINTS" id="PR00411">
    <property type="entry name" value="PNDRDTASEI"/>
</dbReference>
<evidence type="ECO:0000256" key="4">
    <source>
        <dbReference type="ARBA" id="ARBA00022827"/>
    </source>
</evidence>
<dbReference type="SUPFAM" id="SSF51905">
    <property type="entry name" value="FAD/NAD(P)-binding domain"/>
    <property type="match status" value="2"/>
</dbReference>
<proteinExistence type="inferred from homology"/>
<dbReference type="Proteomes" id="UP000799767">
    <property type="component" value="Unassembled WGS sequence"/>
</dbReference>
<dbReference type="InterPro" id="IPR050775">
    <property type="entry name" value="FAD-binding_Monooxygenases"/>
</dbReference>
<dbReference type="OrthoDB" id="66881at2759"/>
<evidence type="ECO:0000256" key="3">
    <source>
        <dbReference type="ARBA" id="ARBA00022630"/>
    </source>
</evidence>
<evidence type="ECO:0000256" key="2">
    <source>
        <dbReference type="ARBA" id="ARBA00010139"/>
    </source>
</evidence>
<dbReference type="GO" id="GO:0004497">
    <property type="term" value="F:monooxygenase activity"/>
    <property type="evidence" value="ECO:0007669"/>
    <property type="project" value="UniProtKB-KW"/>
</dbReference>
<evidence type="ECO:0000259" key="8">
    <source>
        <dbReference type="Pfam" id="PF07992"/>
    </source>
</evidence>
<dbReference type="PANTHER" id="PTHR43098:SF3">
    <property type="entry name" value="L-ORNITHINE N(5)-MONOOXYGENASE-RELATED"/>
    <property type="match status" value="1"/>
</dbReference>
<name>A0A6A6Q6Y1_9PEZI</name>
<dbReference type="Pfam" id="PF07992">
    <property type="entry name" value="Pyr_redox_2"/>
    <property type="match status" value="1"/>
</dbReference>
<sequence>MADVKPGDKDATAERVLKTDLWQYGRRTRTDGPYADNLDVDAIIVGGGFGGIMCLYELRKKGLNVVLFEAGTGYGGTWRWNVYPGARVDSPVPIYELAIPEVYKDWTWTTNYPDWTELQAYFDHCDKVLDLQKDTAFESVVTGAEFDTKEGKWNIKTADGRNAKCKYFVVAAGFAAKRYIPDVPGLDSFKGIIHHSSFWPAEGVNFKGKKTAVIGTGASGVQIIQEMGDQAENLTVYQRTPNLALPMGRRDITAEEQNKLKPFYPEIHEMRERCFAGFHYDLCERNTWDDTPEERHAFHEALWNQKGFALWLGGYKDYLFDYKSNMEAYNLWRRKQSPRVKDPKKKEILFPEQAPHPFGVKRPCLEQNYYEILDKDTVEVVNINSKNGTPIERFTEKGIVVDGKEREHDIIVLATGFDVVTGGMTNMGLKSIHGTYLQDEWKAAANTYLGTTISGYPNMFHLYGPHGPTLLSNGPSSVEIQARWIKDAITKIHRGGIKYVNPTKEASDAWKQRINDLAAPTLFPTTVSTYMGSGLPGKAFEMTCYAGGVNAYGPEIRKALDGWTGFEVVKA</sequence>
<evidence type="ECO:0000256" key="5">
    <source>
        <dbReference type="ARBA" id="ARBA00022857"/>
    </source>
</evidence>
<dbReference type="GeneID" id="54471551"/>
<evidence type="ECO:0000313" key="10">
    <source>
        <dbReference type="Proteomes" id="UP000799767"/>
    </source>
</evidence>
<keyword evidence="5" id="KW-0521">NADP</keyword>
<keyword evidence="6" id="KW-0560">Oxidoreductase</keyword>
<dbReference type="EMBL" id="MU001631">
    <property type="protein sequence ID" value="KAF2488065.1"/>
    <property type="molecule type" value="Genomic_DNA"/>
</dbReference>
<dbReference type="PANTHER" id="PTHR43098">
    <property type="entry name" value="L-ORNITHINE N(5)-MONOOXYGENASE-RELATED"/>
    <property type="match status" value="1"/>
</dbReference>
<dbReference type="Gene3D" id="3.50.50.60">
    <property type="entry name" value="FAD/NAD(P)-binding domain"/>
    <property type="match status" value="2"/>
</dbReference>
<keyword evidence="4" id="KW-0274">FAD</keyword>
<evidence type="ECO:0000256" key="7">
    <source>
        <dbReference type="ARBA" id="ARBA00023033"/>
    </source>
</evidence>
<accession>A0A6A6Q6Y1</accession>
<dbReference type="AlphaFoldDB" id="A0A6A6Q6Y1"/>
<comment type="cofactor">
    <cofactor evidence="1">
        <name>FAD</name>
        <dbReference type="ChEBI" id="CHEBI:57692"/>
    </cofactor>
</comment>
<dbReference type="InterPro" id="IPR036188">
    <property type="entry name" value="FAD/NAD-bd_sf"/>
</dbReference>
<organism evidence="9 10">
    <name type="scientific">Neohortaea acidophila</name>
    <dbReference type="NCBI Taxonomy" id="245834"/>
    <lineage>
        <taxon>Eukaryota</taxon>
        <taxon>Fungi</taxon>
        <taxon>Dikarya</taxon>
        <taxon>Ascomycota</taxon>
        <taxon>Pezizomycotina</taxon>
        <taxon>Dothideomycetes</taxon>
        <taxon>Dothideomycetidae</taxon>
        <taxon>Mycosphaerellales</taxon>
        <taxon>Teratosphaeriaceae</taxon>
        <taxon>Neohortaea</taxon>
    </lineage>
</organism>
<keyword evidence="3" id="KW-0285">Flavoprotein</keyword>
<evidence type="ECO:0000256" key="1">
    <source>
        <dbReference type="ARBA" id="ARBA00001974"/>
    </source>
</evidence>
<dbReference type="RefSeq" id="XP_033594634.1">
    <property type="nucleotide sequence ID" value="XM_033730549.1"/>
</dbReference>
<gene>
    <name evidence="9" type="ORF">BDY17DRAFT_244601</name>
</gene>
<keyword evidence="7" id="KW-0503">Monooxygenase</keyword>
<protein>
    <recommendedName>
        <fullName evidence="8">FAD/NAD(P)-binding domain-containing protein</fullName>
    </recommendedName>
</protein>
<keyword evidence="10" id="KW-1185">Reference proteome</keyword>
<feature type="domain" description="FAD/NAD(P)-binding" evidence="8">
    <location>
        <begin position="41"/>
        <end position="261"/>
    </location>
</feature>